<comment type="caution">
    <text evidence="2">The sequence shown here is derived from an EMBL/GenBank/DDBJ whole genome shotgun (WGS) entry which is preliminary data.</text>
</comment>
<sequence>MNNTLTDKYAEPRRLALITGTALMIMTLAAAFSYGFAHESLLVPGDADATLQNLISRNPLLKAEILGWIIILACDIIVAWSCYVFLKPVSKSLSLLGAWLRLMYSAILGVAIMNLLWVQLLSTDTDTRSSFAPNQLGEQAILHLEAFESIWSVGLILFGGHLLILGLLACRSKIVPLWIGILLLTASPGYILIHLFNLFLAEYEGIGRVLNAIFILPMTAGELGFGLWMLFRGGKRPLGDIPTK</sequence>
<accession>A0ABV8S500</accession>
<keyword evidence="3" id="KW-1185">Reference proteome</keyword>
<name>A0ABV8S500_9BACL</name>
<protein>
    <submittedName>
        <fullName evidence="2">DUF4386 domain-containing protein</fullName>
    </submittedName>
</protein>
<dbReference type="InterPro" id="IPR025495">
    <property type="entry name" value="DUF4386"/>
</dbReference>
<evidence type="ECO:0000313" key="3">
    <source>
        <dbReference type="Proteomes" id="UP001595755"/>
    </source>
</evidence>
<reference evidence="3" key="1">
    <citation type="journal article" date="2019" name="Int. J. Syst. Evol. Microbiol.">
        <title>The Global Catalogue of Microorganisms (GCM) 10K type strain sequencing project: providing services to taxonomists for standard genome sequencing and annotation.</title>
        <authorList>
            <consortium name="The Broad Institute Genomics Platform"/>
            <consortium name="The Broad Institute Genome Sequencing Center for Infectious Disease"/>
            <person name="Wu L."/>
            <person name="Ma J."/>
        </authorList>
    </citation>
    <scope>NUCLEOTIDE SEQUENCE [LARGE SCALE GENOMIC DNA]</scope>
    <source>
        <strain evidence="3">CGMCC 4.1641</strain>
    </source>
</reference>
<gene>
    <name evidence="2" type="ORF">ACFO1S_00625</name>
</gene>
<keyword evidence="1" id="KW-0472">Membrane</keyword>
<feature type="transmembrane region" description="Helical" evidence="1">
    <location>
        <begin position="15"/>
        <end position="37"/>
    </location>
</feature>
<feature type="transmembrane region" description="Helical" evidence="1">
    <location>
        <begin position="177"/>
        <end position="200"/>
    </location>
</feature>
<dbReference type="Proteomes" id="UP001595755">
    <property type="component" value="Unassembled WGS sequence"/>
</dbReference>
<proteinExistence type="predicted"/>
<evidence type="ECO:0000313" key="2">
    <source>
        <dbReference type="EMBL" id="MFC4301938.1"/>
    </source>
</evidence>
<evidence type="ECO:0000256" key="1">
    <source>
        <dbReference type="SAM" id="Phobius"/>
    </source>
</evidence>
<dbReference type="Pfam" id="PF14329">
    <property type="entry name" value="DUF4386"/>
    <property type="match status" value="1"/>
</dbReference>
<dbReference type="EMBL" id="JBHSED010000002">
    <property type="protein sequence ID" value="MFC4301938.1"/>
    <property type="molecule type" value="Genomic_DNA"/>
</dbReference>
<organism evidence="2 3">
    <name type="scientific">Cohnella boryungensis</name>
    <dbReference type="NCBI Taxonomy" id="768479"/>
    <lineage>
        <taxon>Bacteria</taxon>
        <taxon>Bacillati</taxon>
        <taxon>Bacillota</taxon>
        <taxon>Bacilli</taxon>
        <taxon>Bacillales</taxon>
        <taxon>Paenibacillaceae</taxon>
        <taxon>Cohnella</taxon>
    </lineage>
</organism>
<dbReference type="RefSeq" id="WP_204604032.1">
    <property type="nucleotide sequence ID" value="NZ_JBHSED010000002.1"/>
</dbReference>
<keyword evidence="1" id="KW-1133">Transmembrane helix</keyword>
<feature type="transmembrane region" description="Helical" evidence="1">
    <location>
        <begin position="150"/>
        <end position="170"/>
    </location>
</feature>
<feature type="transmembrane region" description="Helical" evidence="1">
    <location>
        <begin position="65"/>
        <end position="86"/>
    </location>
</feature>
<feature type="transmembrane region" description="Helical" evidence="1">
    <location>
        <begin position="212"/>
        <end position="231"/>
    </location>
</feature>
<keyword evidence="1" id="KW-0812">Transmembrane</keyword>
<feature type="transmembrane region" description="Helical" evidence="1">
    <location>
        <begin position="98"/>
        <end position="120"/>
    </location>
</feature>